<dbReference type="InterPro" id="IPR024185">
    <property type="entry name" value="FTHF_cligase-like_sf"/>
</dbReference>
<evidence type="ECO:0000313" key="3">
    <source>
        <dbReference type="Proteomes" id="UP000029665"/>
    </source>
</evidence>
<organism evidence="2 3">
    <name type="scientific">Pycnoporus cinnabarinus</name>
    <name type="common">Cinnabar-red polypore</name>
    <name type="synonym">Trametes cinnabarina</name>
    <dbReference type="NCBI Taxonomy" id="5643"/>
    <lineage>
        <taxon>Eukaryota</taxon>
        <taxon>Fungi</taxon>
        <taxon>Dikarya</taxon>
        <taxon>Basidiomycota</taxon>
        <taxon>Agaricomycotina</taxon>
        <taxon>Agaricomycetes</taxon>
        <taxon>Polyporales</taxon>
        <taxon>Polyporaceae</taxon>
        <taxon>Trametes</taxon>
    </lineage>
</organism>
<dbReference type="EMBL" id="CCBP010000096">
    <property type="protein sequence ID" value="CDO70978.1"/>
    <property type="molecule type" value="Genomic_DNA"/>
</dbReference>
<evidence type="ECO:0000313" key="2">
    <source>
        <dbReference type="EMBL" id="CDO70978.1"/>
    </source>
</evidence>
<sequence>MISLKLDQAYRLQRFCSQMMATSALTKQKSALRNAMRATLANLSSDEIQAQCTPGFLRQIMRGLGTVSLTSKARPSAVFSACPPERSTPPALSPPYWMQVGRPGLSGYHLATWLRTCLRPRNGHISGPIRFATPPFRPELTPPNPPGKTLYVPKMLDKERGIMDFLQIYGEDDLRSLPSGQWGIREPETELRGNSGQRH</sequence>
<proteinExistence type="predicted"/>
<dbReference type="Gene3D" id="3.40.50.10420">
    <property type="entry name" value="NagB/RpiA/CoA transferase-like"/>
    <property type="match status" value="1"/>
</dbReference>
<protein>
    <submittedName>
        <fullName evidence="2">Uncharacterized protein</fullName>
    </submittedName>
</protein>
<name>A0A060SEZ3_PYCCI</name>
<dbReference type="AlphaFoldDB" id="A0A060SEZ3"/>
<accession>A0A060SEZ3</accession>
<dbReference type="HOGENOM" id="CLU_1372820_0_0_1"/>
<feature type="region of interest" description="Disordered" evidence="1">
    <location>
        <begin position="179"/>
        <end position="199"/>
    </location>
</feature>
<dbReference type="STRING" id="5643.A0A060SEZ3"/>
<evidence type="ECO:0000256" key="1">
    <source>
        <dbReference type="SAM" id="MobiDB-lite"/>
    </source>
</evidence>
<keyword evidence="3" id="KW-1185">Reference proteome</keyword>
<dbReference type="OrthoDB" id="2015992at2759"/>
<dbReference type="Proteomes" id="UP000029665">
    <property type="component" value="Unassembled WGS sequence"/>
</dbReference>
<gene>
    <name evidence="2" type="ORF">BN946_scf184830.g10</name>
</gene>
<comment type="caution">
    <text evidence="2">The sequence shown here is derived from an EMBL/GenBank/DDBJ whole genome shotgun (WGS) entry which is preliminary data.</text>
</comment>
<reference evidence="2" key="1">
    <citation type="submission" date="2014-01" db="EMBL/GenBank/DDBJ databases">
        <title>The genome of the white-rot fungus Pycnoporus cinnabarinus: a basidiomycete model with a versatile arsenal for lignocellulosic biomass breakdown.</title>
        <authorList>
            <person name="Levasseur A."/>
            <person name="Lomascolo A."/>
            <person name="Ruiz-Duenas F.J."/>
            <person name="Uzan E."/>
            <person name="Piumi F."/>
            <person name="Kues U."/>
            <person name="Ram A.F.J."/>
            <person name="Murat C."/>
            <person name="Haon M."/>
            <person name="Benoit I."/>
            <person name="Arfi Y."/>
            <person name="Chevret D."/>
            <person name="Drula E."/>
            <person name="Kwon M.J."/>
            <person name="Gouret P."/>
            <person name="Lesage-Meessen L."/>
            <person name="Lombard V."/>
            <person name="Mariette J."/>
            <person name="Noirot C."/>
            <person name="Park J."/>
            <person name="Patyshakuliyeva A."/>
            <person name="Wieneger R.A.B."/>
            <person name="Wosten H.A.B."/>
            <person name="Martin F."/>
            <person name="Coutinho P.M."/>
            <person name="de Vries R."/>
            <person name="Martinez A.T."/>
            <person name="Klopp C."/>
            <person name="Pontarotti P."/>
            <person name="Henrissat B."/>
            <person name="Record E."/>
        </authorList>
    </citation>
    <scope>NUCLEOTIDE SEQUENCE [LARGE SCALE GENOMIC DNA]</scope>
    <source>
        <strain evidence="2">BRFM137</strain>
    </source>
</reference>